<accession>A0A5C7IY99</accession>
<dbReference type="Proteomes" id="UP000323000">
    <property type="component" value="Chromosome 1"/>
</dbReference>
<proteinExistence type="predicted"/>
<protein>
    <submittedName>
        <fullName evidence="1">Uncharacterized protein</fullName>
    </submittedName>
</protein>
<keyword evidence="2" id="KW-1185">Reference proteome</keyword>
<name>A0A5C7IY99_9ROSI</name>
<dbReference type="PANTHER" id="PTHR37720:SF2">
    <property type="entry name" value="OS10G0481400 PROTEIN"/>
    <property type="match status" value="1"/>
</dbReference>
<evidence type="ECO:0000313" key="1">
    <source>
        <dbReference type="EMBL" id="TXG73854.1"/>
    </source>
</evidence>
<reference evidence="2" key="1">
    <citation type="journal article" date="2019" name="Gigascience">
        <title>De novo genome assembly of the endangered Acer yangbiense, a plant species with extremely small populations endemic to Yunnan Province, China.</title>
        <authorList>
            <person name="Yang J."/>
            <person name="Wariss H.M."/>
            <person name="Tao L."/>
            <person name="Zhang R."/>
            <person name="Yun Q."/>
            <person name="Hollingsworth P."/>
            <person name="Dao Z."/>
            <person name="Luo G."/>
            <person name="Guo H."/>
            <person name="Ma Y."/>
            <person name="Sun W."/>
        </authorList>
    </citation>
    <scope>NUCLEOTIDE SEQUENCE [LARGE SCALE GENOMIC DNA]</scope>
    <source>
        <strain evidence="2">cv. Malutang</strain>
    </source>
</reference>
<evidence type="ECO:0000313" key="2">
    <source>
        <dbReference type="Proteomes" id="UP000323000"/>
    </source>
</evidence>
<dbReference type="EMBL" id="VAHF01000001">
    <property type="protein sequence ID" value="TXG73854.1"/>
    <property type="molecule type" value="Genomic_DNA"/>
</dbReference>
<gene>
    <name evidence="1" type="ORF">EZV62_002433</name>
</gene>
<sequence>MISVLAQERLLGAVLGSAITGIVVFEQRKFIYNSISGTQSQVDSNSQCALVFYTQNQMILINRITRLGNQLKYASHKEIGYVEAAWIAREPIFPKKTRSDFAHLWNKAVDQTFGPLIESVSSRRW</sequence>
<organism evidence="1 2">
    <name type="scientific">Acer yangbiense</name>
    <dbReference type="NCBI Taxonomy" id="1000413"/>
    <lineage>
        <taxon>Eukaryota</taxon>
        <taxon>Viridiplantae</taxon>
        <taxon>Streptophyta</taxon>
        <taxon>Embryophyta</taxon>
        <taxon>Tracheophyta</taxon>
        <taxon>Spermatophyta</taxon>
        <taxon>Magnoliopsida</taxon>
        <taxon>eudicotyledons</taxon>
        <taxon>Gunneridae</taxon>
        <taxon>Pentapetalae</taxon>
        <taxon>rosids</taxon>
        <taxon>malvids</taxon>
        <taxon>Sapindales</taxon>
        <taxon>Sapindaceae</taxon>
        <taxon>Hippocastanoideae</taxon>
        <taxon>Acereae</taxon>
        <taxon>Acer</taxon>
    </lineage>
</organism>
<dbReference type="OrthoDB" id="1895233at2759"/>
<dbReference type="AlphaFoldDB" id="A0A5C7IY99"/>
<comment type="caution">
    <text evidence="1">The sequence shown here is derived from an EMBL/GenBank/DDBJ whole genome shotgun (WGS) entry which is preliminary data.</text>
</comment>
<dbReference type="PANTHER" id="PTHR37720">
    <property type="entry name" value="OS10G0481400 PROTEIN"/>
    <property type="match status" value="1"/>
</dbReference>